<dbReference type="GO" id="GO:0016616">
    <property type="term" value="F:oxidoreductase activity, acting on the CH-OH group of donors, NAD or NADP as acceptor"/>
    <property type="evidence" value="ECO:0007669"/>
    <property type="project" value="TreeGrafter"/>
</dbReference>
<dbReference type="GeneID" id="108626365"/>
<gene>
    <name evidence="5" type="primary">LOC108626365</name>
</gene>
<dbReference type="AlphaFoldDB" id="A0AAJ7J1L1"/>
<dbReference type="PANTHER" id="PTHR44229:SF8">
    <property type="entry name" value="ALCOHOL DEHYDROGENASE-RELATED"/>
    <property type="match status" value="1"/>
</dbReference>
<evidence type="ECO:0000256" key="2">
    <source>
        <dbReference type="ARBA" id="ARBA00023002"/>
    </source>
</evidence>
<evidence type="ECO:0000256" key="1">
    <source>
        <dbReference type="ARBA" id="ARBA00006484"/>
    </source>
</evidence>
<sequence>MMNIEGKIAIVTGGANGIGFCTARKLLRNGAKAVALLDLSDSGGESAAADLNNEFGKERAIFIPCDVAKSEQLKESFKKVIDTYESLDILVNIAGIMDDADWEIMVDVNYKGIVHGTILGLHTMGKYKGGTGGTIVNMSSVAGLEGIPIAPIYGGTQYAIVGFTQSLKHYYEKTGIRMLTICPGLTTTAMAARFMSTKEHAMDLLDEETAANAMQNMQKQPPEIVASAIIELIEKGQNGAILVIENNQPPFAIEIPSYTTLKVPI</sequence>
<protein>
    <submittedName>
        <fullName evidence="5">15-hydroxyprostaglandin dehydrogenase [NAD(+)]-like</fullName>
    </submittedName>
</protein>
<dbReference type="KEGG" id="ccal:108626365"/>
<dbReference type="FunFam" id="3.40.50.720:FF:000149">
    <property type="entry name" value="15-hydroxyprostaglandin dehydrogenase [NAD(+)]"/>
    <property type="match status" value="1"/>
</dbReference>
<dbReference type="InterPro" id="IPR036291">
    <property type="entry name" value="NAD(P)-bd_dom_sf"/>
</dbReference>
<keyword evidence="2" id="KW-0560">Oxidoreductase</keyword>
<evidence type="ECO:0000313" key="4">
    <source>
        <dbReference type="Proteomes" id="UP000694925"/>
    </source>
</evidence>
<dbReference type="RefSeq" id="XP_017882484.1">
    <property type="nucleotide sequence ID" value="XM_018026995.2"/>
</dbReference>
<dbReference type="InterPro" id="IPR002347">
    <property type="entry name" value="SDR_fam"/>
</dbReference>
<dbReference type="PRINTS" id="PR00080">
    <property type="entry name" value="SDRFAMILY"/>
</dbReference>
<comment type="similarity">
    <text evidence="1 3">Belongs to the short-chain dehydrogenases/reductases (SDR) family.</text>
</comment>
<dbReference type="GO" id="GO:0005737">
    <property type="term" value="C:cytoplasm"/>
    <property type="evidence" value="ECO:0007669"/>
    <property type="project" value="TreeGrafter"/>
</dbReference>
<evidence type="ECO:0000256" key="3">
    <source>
        <dbReference type="RuleBase" id="RU000363"/>
    </source>
</evidence>
<keyword evidence="4" id="KW-1185">Reference proteome</keyword>
<name>A0AAJ7J1L1_9HYME</name>
<accession>A0AAJ7J1L1</accession>
<reference evidence="5" key="1">
    <citation type="submission" date="2025-08" db="UniProtKB">
        <authorList>
            <consortium name="RefSeq"/>
        </authorList>
    </citation>
    <scope>IDENTIFICATION</scope>
    <source>
        <tissue evidence="5">Whole body</tissue>
    </source>
</reference>
<dbReference type="Gene3D" id="3.40.50.720">
    <property type="entry name" value="NAD(P)-binding Rossmann-like Domain"/>
    <property type="match status" value="1"/>
</dbReference>
<dbReference type="Proteomes" id="UP000694925">
    <property type="component" value="Unplaced"/>
</dbReference>
<organism evidence="4 5">
    <name type="scientific">Ceratina calcarata</name>
    <dbReference type="NCBI Taxonomy" id="156304"/>
    <lineage>
        <taxon>Eukaryota</taxon>
        <taxon>Metazoa</taxon>
        <taxon>Ecdysozoa</taxon>
        <taxon>Arthropoda</taxon>
        <taxon>Hexapoda</taxon>
        <taxon>Insecta</taxon>
        <taxon>Pterygota</taxon>
        <taxon>Neoptera</taxon>
        <taxon>Endopterygota</taxon>
        <taxon>Hymenoptera</taxon>
        <taxon>Apocrita</taxon>
        <taxon>Aculeata</taxon>
        <taxon>Apoidea</taxon>
        <taxon>Anthophila</taxon>
        <taxon>Apidae</taxon>
        <taxon>Ceratina</taxon>
        <taxon>Zadontomerus</taxon>
    </lineage>
</organism>
<evidence type="ECO:0000313" key="5">
    <source>
        <dbReference type="RefSeq" id="XP_017882484.1"/>
    </source>
</evidence>
<proteinExistence type="inferred from homology"/>
<dbReference type="PANTHER" id="PTHR44229">
    <property type="entry name" value="15-HYDROXYPROSTAGLANDIN DEHYDROGENASE [NAD(+)]"/>
    <property type="match status" value="1"/>
</dbReference>
<dbReference type="Pfam" id="PF00106">
    <property type="entry name" value="adh_short"/>
    <property type="match status" value="1"/>
</dbReference>
<dbReference type="SUPFAM" id="SSF51735">
    <property type="entry name" value="NAD(P)-binding Rossmann-fold domains"/>
    <property type="match status" value="1"/>
</dbReference>
<dbReference type="PRINTS" id="PR01167">
    <property type="entry name" value="INSADHFAMILY"/>
</dbReference>